<dbReference type="EMBL" id="CAJOBH010001099">
    <property type="protein sequence ID" value="CAF3835599.1"/>
    <property type="molecule type" value="Genomic_DNA"/>
</dbReference>
<reference evidence="2" key="1">
    <citation type="submission" date="2021-02" db="EMBL/GenBank/DDBJ databases">
        <authorList>
            <person name="Nowell W R."/>
        </authorList>
    </citation>
    <scope>NUCLEOTIDE SEQUENCE</scope>
</reference>
<evidence type="ECO:0000313" key="2">
    <source>
        <dbReference type="EMBL" id="CAF1607087.1"/>
    </source>
</evidence>
<dbReference type="EMBL" id="CAJNOW010012171">
    <property type="protein sequence ID" value="CAF1607087.1"/>
    <property type="molecule type" value="Genomic_DNA"/>
</dbReference>
<gene>
    <name evidence="3" type="ORF">BYL167_LOCUS4965</name>
    <name evidence="1" type="ORF">CJN711_LOCUS11727</name>
    <name evidence="2" type="ORF">KQP761_LOCUS22924</name>
</gene>
<dbReference type="Proteomes" id="UP000681967">
    <property type="component" value="Unassembled WGS sequence"/>
</dbReference>
<comment type="caution">
    <text evidence="2">The sequence shown here is derived from an EMBL/GenBank/DDBJ whole genome shotgun (WGS) entry which is preliminary data.</text>
</comment>
<evidence type="ECO:0000313" key="3">
    <source>
        <dbReference type="EMBL" id="CAF3835599.1"/>
    </source>
</evidence>
<dbReference type="OrthoDB" id="10011487at2759"/>
<evidence type="ECO:0000313" key="1">
    <source>
        <dbReference type="EMBL" id="CAF1195214.1"/>
    </source>
</evidence>
<sequence>MSSLFDKTEKFVKFNQNQSKEAQIKNVLNPFTRTFIDEQLAKDLGIISNGYYRNCYGGLIPIHIAASQGFIQFSTNDEIEIEYRSKQYPLIAYLSIHQVYDPIQQCMISCRQAIEKKILNLEFFLYTYLNLNMEIHEGFNRGLIIGELRTQTTESKSINYVNEKQDIEYDNLFSSLTNIINSLSEFRNTINIIDECELTSDGFIRHKKTDKSYLLTQAIQCGLVSIKDNSLENHVDDSKNNSMLLNDSTSWDKNGTLTEQEAIPFFSDTFIFDLLTTTTTTPNKSIRESQEGALHSTNTKRFFTCDE</sequence>
<dbReference type="InterPro" id="IPR035915">
    <property type="entry name" value="Plakin_repeat_sf"/>
</dbReference>
<dbReference type="Proteomes" id="UP000663855">
    <property type="component" value="Unassembled WGS sequence"/>
</dbReference>
<dbReference type="SUPFAM" id="SSF75399">
    <property type="entry name" value="Plakin repeat"/>
    <property type="match status" value="1"/>
</dbReference>
<evidence type="ECO:0000313" key="4">
    <source>
        <dbReference type="Proteomes" id="UP000663834"/>
    </source>
</evidence>
<dbReference type="Gene3D" id="3.90.1290.10">
    <property type="entry name" value="Plakin repeat"/>
    <property type="match status" value="1"/>
</dbReference>
<name>A0A816B8T4_9BILA</name>
<protein>
    <submittedName>
        <fullName evidence="2">Uncharacterized protein</fullName>
    </submittedName>
</protein>
<dbReference type="AlphaFoldDB" id="A0A816B8T4"/>
<proteinExistence type="predicted"/>
<dbReference type="Proteomes" id="UP000663834">
    <property type="component" value="Unassembled WGS sequence"/>
</dbReference>
<organism evidence="2 4">
    <name type="scientific">Rotaria magnacalcarata</name>
    <dbReference type="NCBI Taxonomy" id="392030"/>
    <lineage>
        <taxon>Eukaryota</taxon>
        <taxon>Metazoa</taxon>
        <taxon>Spiralia</taxon>
        <taxon>Gnathifera</taxon>
        <taxon>Rotifera</taxon>
        <taxon>Eurotatoria</taxon>
        <taxon>Bdelloidea</taxon>
        <taxon>Philodinida</taxon>
        <taxon>Philodinidae</taxon>
        <taxon>Rotaria</taxon>
    </lineage>
</organism>
<accession>A0A816B8T4</accession>
<dbReference type="EMBL" id="CAJNOV010004982">
    <property type="protein sequence ID" value="CAF1195214.1"/>
    <property type="molecule type" value="Genomic_DNA"/>
</dbReference>